<dbReference type="PANTHER" id="PTHR11266:SF85">
    <property type="entry name" value="MPV17-LIKE PROTEIN"/>
    <property type="match status" value="1"/>
</dbReference>
<comment type="caution">
    <text evidence="6">Lacks conserved residue(s) required for the propagation of feature annotation.</text>
</comment>
<evidence type="ECO:0000313" key="8">
    <source>
        <dbReference type="Proteomes" id="UP001162162"/>
    </source>
</evidence>
<dbReference type="AlphaFoldDB" id="A0AAV8XZJ9"/>
<keyword evidence="4 6" id="KW-1133">Transmembrane helix</keyword>
<evidence type="ECO:0000256" key="6">
    <source>
        <dbReference type="RuleBase" id="RU363053"/>
    </source>
</evidence>
<organism evidence="7 8">
    <name type="scientific">Aromia moschata</name>
    <dbReference type="NCBI Taxonomy" id="1265417"/>
    <lineage>
        <taxon>Eukaryota</taxon>
        <taxon>Metazoa</taxon>
        <taxon>Ecdysozoa</taxon>
        <taxon>Arthropoda</taxon>
        <taxon>Hexapoda</taxon>
        <taxon>Insecta</taxon>
        <taxon>Pterygota</taxon>
        <taxon>Neoptera</taxon>
        <taxon>Endopterygota</taxon>
        <taxon>Coleoptera</taxon>
        <taxon>Polyphaga</taxon>
        <taxon>Cucujiformia</taxon>
        <taxon>Chrysomeloidea</taxon>
        <taxon>Cerambycidae</taxon>
        <taxon>Cerambycinae</taxon>
        <taxon>Callichromatini</taxon>
        <taxon>Aromia</taxon>
    </lineage>
</organism>
<dbReference type="Proteomes" id="UP001162162">
    <property type="component" value="Unassembled WGS sequence"/>
</dbReference>
<comment type="similarity">
    <text evidence="2 6">Belongs to the peroxisomal membrane protein PXMP2/4 family.</text>
</comment>
<feature type="transmembrane region" description="Helical" evidence="6">
    <location>
        <begin position="189"/>
        <end position="206"/>
    </location>
</feature>
<evidence type="ECO:0008006" key="9">
    <source>
        <dbReference type="Google" id="ProtNLM"/>
    </source>
</evidence>
<name>A0AAV8XZJ9_9CUCU</name>
<evidence type="ECO:0000256" key="1">
    <source>
        <dbReference type="ARBA" id="ARBA00004141"/>
    </source>
</evidence>
<evidence type="ECO:0000256" key="4">
    <source>
        <dbReference type="ARBA" id="ARBA00022989"/>
    </source>
</evidence>
<dbReference type="GO" id="GO:0016020">
    <property type="term" value="C:membrane"/>
    <property type="evidence" value="ECO:0007669"/>
    <property type="project" value="UniProtKB-SubCell"/>
</dbReference>
<dbReference type="EMBL" id="JAPWTK010000257">
    <property type="protein sequence ID" value="KAJ8944330.1"/>
    <property type="molecule type" value="Genomic_DNA"/>
</dbReference>
<comment type="subcellular location">
    <subcellularLocation>
        <location evidence="1">Membrane</location>
        <topology evidence="1">Multi-pass membrane protein</topology>
    </subcellularLocation>
</comment>
<accession>A0AAV8XZJ9</accession>
<evidence type="ECO:0000256" key="5">
    <source>
        <dbReference type="ARBA" id="ARBA00023136"/>
    </source>
</evidence>
<dbReference type="PANTHER" id="PTHR11266">
    <property type="entry name" value="PEROXISOMAL MEMBRANE PROTEIN 2, PXMP2 MPV17"/>
    <property type="match status" value="1"/>
</dbReference>
<comment type="caution">
    <text evidence="7">The sequence shown here is derived from an EMBL/GenBank/DDBJ whole genome shotgun (WGS) entry which is preliminary data.</text>
</comment>
<reference evidence="7" key="1">
    <citation type="journal article" date="2023" name="Insect Mol. Biol.">
        <title>Genome sequencing provides insights into the evolution of gene families encoding plant cell wall-degrading enzymes in longhorned beetles.</title>
        <authorList>
            <person name="Shin N.R."/>
            <person name="Okamura Y."/>
            <person name="Kirsch R."/>
            <person name="Pauchet Y."/>
        </authorList>
    </citation>
    <scope>NUCLEOTIDE SEQUENCE</scope>
    <source>
        <strain evidence="7">AMC_N1</strain>
    </source>
</reference>
<dbReference type="InterPro" id="IPR007248">
    <property type="entry name" value="Mpv17_PMP22"/>
</dbReference>
<evidence type="ECO:0000256" key="3">
    <source>
        <dbReference type="ARBA" id="ARBA00022692"/>
    </source>
</evidence>
<evidence type="ECO:0000313" key="7">
    <source>
        <dbReference type="EMBL" id="KAJ8944330.1"/>
    </source>
</evidence>
<dbReference type="GO" id="GO:0005739">
    <property type="term" value="C:mitochondrion"/>
    <property type="evidence" value="ECO:0007669"/>
    <property type="project" value="TreeGrafter"/>
</dbReference>
<keyword evidence="5 6" id="KW-0472">Membrane</keyword>
<keyword evidence="3 6" id="KW-0812">Transmembrane</keyword>
<proteinExistence type="inferred from homology"/>
<sequence>MTGVGTIESLSLVDEQSRESTASAKPLLYLLMAHIRRVFVGALGKYPIVTNSIIYGALCCSAELSQQTVTKKILDKSLTKDYDVGAISRFTIYGTTIGGPILTTCIRYRFLDNRVKGSGTKIVVRKILLDQFFFTPQLYVVSVMSVLERKEDIFQECKEKLGKTFLTSCLFWLPAQGINFVFVPSAFRVIYVGLCSFGWLNIISWIKNQ</sequence>
<protein>
    <recommendedName>
        <fullName evidence="9">Mpv17-like protein</fullName>
    </recommendedName>
</protein>
<keyword evidence="8" id="KW-1185">Reference proteome</keyword>
<evidence type="ECO:0000256" key="2">
    <source>
        <dbReference type="ARBA" id="ARBA00006824"/>
    </source>
</evidence>
<dbReference type="Pfam" id="PF04117">
    <property type="entry name" value="Mpv17_PMP22"/>
    <property type="match status" value="1"/>
</dbReference>
<gene>
    <name evidence="7" type="ORF">NQ318_016137</name>
</gene>